<dbReference type="EMBL" id="FNOS01000002">
    <property type="protein sequence ID" value="SDX73252.1"/>
    <property type="molecule type" value="Genomic_DNA"/>
</dbReference>
<accession>A0A1H3E3E2</accession>
<dbReference type="RefSeq" id="WP_093106309.1">
    <property type="nucleotide sequence ID" value="NZ_FNOS01000002.1"/>
</dbReference>
<sequence>MTVEVETYYNPKQWGSHESYNRIKDAVHICATKNMAEGIKTRYQCKQSDEFSHIFTIHQVMSGFFQKWHQPENIMEQYLILCRLITETPGDVNIKSSFRNNAQEVLDTIRFLVFSGVEPSSLKGVEKSKNHNLENKEKFFVNLWGEMEKETPIYCKMRESLTKKYRTEKINEILNKINDKEIPLVNKSQKTIVLHGFYFITPEQQRFLKLLERAGYELIFFQFYDDRFPNTFDFSKSFISRRFGWTDHWNIQKRPDNPNTVGANFLQSFEEGKHLERSETKKVVAYDSFFDFLHSVIMSHYPIGQEASDTKEDVQLVATNADILNELLIQYYPERFADKRNFLSYPVGQFILKIHEMRKGDKLILNKEILMACFTSGWLSDKEKGLNAQQFTYELNQLLPFFARCHEIDEWLECIDNLEQQYNSILPLFHNEGDNRVHGSTIDPFSKIGYLSLNIDDVKQLHIFILLLKEMAENLFDMSQDGSYINEHFKRLSNLMHEYNPAKNKVQLQRTEKELVEKINHKLSIIDDSQRFLYEDIGEAIRFYLSGKLSDDEETFIKPFIEVDGEAFKDSDRSFYLTGLDEQGLPLGKFATPWPLQEITYSNLSEWHRELEMNELRNKSVKDISRYLMFISLEFTFNEKSELSWMRNFLDRENLQPTVYVQYLNMDIHENSSTLEEREEGPYNIYDFQTYKLEDDNFHEAMEGLKYEDILAEYQLCPRRFYYGYVLDKYPTFSDEFIHRFLFSEIINTVKQCTKKNKEEVITYVEGLFPQWTRFQIESMAQRSIRYTPSKKNYQFPGLKKKKKEDIYRSVKVNKKKIIGEIERPEEEMAIMMEAKPGFECRFCPFLDLCPDGTYAVD</sequence>
<reference evidence="1 2" key="1">
    <citation type="submission" date="2016-10" db="EMBL/GenBank/DDBJ databases">
        <authorList>
            <person name="Varghese N."/>
            <person name="Submissions S."/>
        </authorList>
    </citation>
    <scope>NUCLEOTIDE SEQUENCE [LARGE SCALE GENOMIC DNA]</scope>
    <source>
        <strain evidence="1 2">DSM 20748</strain>
    </source>
</reference>
<evidence type="ECO:0000313" key="1">
    <source>
        <dbReference type="EMBL" id="SDX73252.1"/>
    </source>
</evidence>
<evidence type="ECO:0008006" key="3">
    <source>
        <dbReference type="Google" id="ProtNLM"/>
    </source>
</evidence>
<protein>
    <recommendedName>
        <fullName evidence="3">PD-(D/E)XK nuclease superfamily protein</fullName>
    </recommendedName>
</protein>
<gene>
    <name evidence="1" type="ORF">SAMN04488081_1232</name>
</gene>
<proteinExistence type="predicted"/>
<organism evidence="1 2">
    <name type="scientific">Salimicrobium album</name>
    <dbReference type="NCBI Taxonomy" id="50717"/>
    <lineage>
        <taxon>Bacteria</taxon>
        <taxon>Bacillati</taxon>
        <taxon>Bacillota</taxon>
        <taxon>Bacilli</taxon>
        <taxon>Bacillales</taxon>
        <taxon>Bacillaceae</taxon>
        <taxon>Salimicrobium</taxon>
    </lineage>
</organism>
<comment type="caution">
    <text evidence="1">The sequence shown here is derived from an EMBL/GenBank/DDBJ whole genome shotgun (WGS) entry which is preliminary data.</text>
</comment>
<name>A0A1H3E3E2_9BACI</name>
<keyword evidence="2" id="KW-1185">Reference proteome</keyword>
<dbReference type="Proteomes" id="UP000198647">
    <property type="component" value="Unassembled WGS sequence"/>
</dbReference>
<evidence type="ECO:0000313" key="2">
    <source>
        <dbReference type="Proteomes" id="UP000198647"/>
    </source>
</evidence>